<gene>
    <name evidence="1" type="ORF">GCWU000325_01155</name>
</gene>
<organism evidence="1 2">
    <name type="scientific">Alloprevotella tannerae ATCC 51259</name>
    <dbReference type="NCBI Taxonomy" id="626522"/>
    <lineage>
        <taxon>Bacteria</taxon>
        <taxon>Pseudomonadati</taxon>
        <taxon>Bacteroidota</taxon>
        <taxon>Bacteroidia</taxon>
        <taxon>Bacteroidales</taxon>
        <taxon>Prevotellaceae</taxon>
        <taxon>Alloprevotella</taxon>
    </lineage>
</organism>
<reference evidence="1" key="1">
    <citation type="submission" date="2009-09" db="EMBL/GenBank/DDBJ databases">
        <authorList>
            <person name="Weinstock G."/>
            <person name="Sodergren E."/>
            <person name="Clifton S."/>
            <person name="Fulton L."/>
            <person name="Fulton B."/>
            <person name="Courtney L."/>
            <person name="Fronick C."/>
            <person name="Harrison M."/>
            <person name="Strong C."/>
            <person name="Farmer C."/>
            <person name="Delahaunty K."/>
            <person name="Markovic C."/>
            <person name="Hall O."/>
            <person name="Minx P."/>
            <person name="Tomlinson C."/>
            <person name="Mitreva M."/>
            <person name="Nelson J."/>
            <person name="Hou S."/>
            <person name="Wollam A."/>
            <person name="Pepin K.H."/>
            <person name="Johnson M."/>
            <person name="Bhonagiri V."/>
            <person name="Nash W.E."/>
            <person name="Warren W."/>
            <person name="Chinwalla A."/>
            <person name="Mardis E.R."/>
            <person name="Wilson R.K."/>
        </authorList>
    </citation>
    <scope>NUCLEOTIDE SEQUENCE [LARGE SCALE GENOMIC DNA]</scope>
    <source>
        <strain evidence="1">ATCC 51259</strain>
    </source>
</reference>
<keyword evidence="2" id="KW-1185">Reference proteome</keyword>
<proteinExistence type="predicted"/>
<dbReference type="Proteomes" id="UP000003460">
    <property type="component" value="Unassembled WGS sequence"/>
</dbReference>
<dbReference type="EMBL" id="ACIJ02000018">
    <property type="protein sequence ID" value="EEX71623.1"/>
    <property type="molecule type" value="Genomic_DNA"/>
</dbReference>
<protein>
    <submittedName>
        <fullName evidence="1">Uncharacterized protein</fullName>
    </submittedName>
</protein>
<dbReference type="AlphaFoldDB" id="C9LG15"/>
<sequence length="112" mass="12901">MQLESMAPAHSTLAVPGKTGKDLVEIPSHIVTYRNHRAVKECYTRILSEGMDLHEQHHLEEHTVCKFYKMVIGDGSREFMLELPMDTVLIILLEITICIEVIAHKDRHDFTF</sequence>
<evidence type="ECO:0000313" key="1">
    <source>
        <dbReference type="EMBL" id="EEX71623.1"/>
    </source>
</evidence>
<dbReference type="HOGENOM" id="CLU_2143584_0_0_10"/>
<comment type="caution">
    <text evidence="1">The sequence shown here is derived from an EMBL/GenBank/DDBJ whole genome shotgun (WGS) entry which is preliminary data.</text>
</comment>
<name>C9LG15_9BACT</name>
<dbReference type="eggNOG" id="ENOG50340EU">
    <property type="taxonomic scope" value="Bacteria"/>
</dbReference>
<accession>C9LG15</accession>
<evidence type="ECO:0000313" key="2">
    <source>
        <dbReference type="Proteomes" id="UP000003460"/>
    </source>
</evidence>